<reference evidence="2 3" key="1">
    <citation type="journal article" date="2017" name="Int. J. Syst. Evol. Microbiol.">
        <title>Jeotgalibaca porci sp. nov. and Jeotgalibaca arthritidis sp. nov., isolated from pigs, and emended description of the genus Jeotgalibaca.</title>
        <authorList>
            <person name="Zamora L."/>
            <person name="Perez-Sancho M."/>
            <person name="Dominguez L."/>
            <person name="Fernandez-Garayzabal J.F."/>
            <person name="Vela A.I."/>
        </authorList>
    </citation>
    <scope>NUCLEOTIDE SEQUENCE [LARGE SCALE GENOMIC DNA]</scope>
    <source>
        <strain evidence="2 3">CCUG 69148</strain>
    </source>
</reference>
<dbReference type="EMBL" id="CP049889">
    <property type="protein sequence ID" value="QIK52417.1"/>
    <property type="molecule type" value="Genomic_DNA"/>
</dbReference>
<sequence>MKKDIFKHPSFYIAIASFFIGFFFIFQEGSYMRLNSYLWQLNFIFNLNIARKAAPKK</sequence>
<keyword evidence="1" id="KW-0472">Membrane</keyword>
<evidence type="ECO:0000256" key="1">
    <source>
        <dbReference type="SAM" id="Phobius"/>
    </source>
</evidence>
<feature type="transmembrane region" description="Helical" evidence="1">
    <location>
        <begin position="12"/>
        <end position="31"/>
    </location>
</feature>
<dbReference type="KEGG" id="jpo:G7058_10400"/>
<dbReference type="GeneID" id="94553695"/>
<dbReference type="Proteomes" id="UP000501830">
    <property type="component" value="Chromosome"/>
</dbReference>
<dbReference type="RefSeq" id="WP_166063446.1">
    <property type="nucleotide sequence ID" value="NZ_CP049889.1"/>
</dbReference>
<dbReference type="AlphaFoldDB" id="A0A6G7WJM5"/>
<evidence type="ECO:0000313" key="2">
    <source>
        <dbReference type="EMBL" id="QIK52417.1"/>
    </source>
</evidence>
<protein>
    <submittedName>
        <fullName evidence="2">Uncharacterized protein</fullName>
    </submittedName>
</protein>
<keyword evidence="1" id="KW-1133">Transmembrane helix</keyword>
<organism evidence="2 3">
    <name type="scientific">Jeotgalibaca porci</name>
    <dbReference type="NCBI Taxonomy" id="1868793"/>
    <lineage>
        <taxon>Bacteria</taxon>
        <taxon>Bacillati</taxon>
        <taxon>Bacillota</taxon>
        <taxon>Bacilli</taxon>
        <taxon>Lactobacillales</taxon>
        <taxon>Carnobacteriaceae</taxon>
        <taxon>Jeotgalibaca</taxon>
    </lineage>
</organism>
<proteinExistence type="predicted"/>
<evidence type="ECO:0000313" key="3">
    <source>
        <dbReference type="Proteomes" id="UP000501830"/>
    </source>
</evidence>
<accession>A0A6G7WJM5</accession>
<name>A0A6G7WJM5_9LACT</name>
<keyword evidence="3" id="KW-1185">Reference proteome</keyword>
<gene>
    <name evidence="2" type="ORF">G7058_10400</name>
</gene>
<keyword evidence="1" id="KW-0812">Transmembrane</keyword>